<dbReference type="InterPro" id="IPR008920">
    <property type="entry name" value="TF_FadR/GntR_C"/>
</dbReference>
<dbReference type="EMBL" id="QUQO01000001">
    <property type="protein sequence ID" value="RFB03847.1"/>
    <property type="molecule type" value="Genomic_DNA"/>
</dbReference>
<name>A0A371REG9_9PROT</name>
<dbReference type="Pfam" id="PF00392">
    <property type="entry name" value="GntR"/>
    <property type="match status" value="1"/>
</dbReference>
<keyword evidence="3" id="KW-0804">Transcription</keyword>
<evidence type="ECO:0000259" key="4">
    <source>
        <dbReference type="PROSITE" id="PS50949"/>
    </source>
</evidence>
<evidence type="ECO:0000313" key="5">
    <source>
        <dbReference type="EMBL" id="RFB03847.1"/>
    </source>
</evidence>
<keyword evidence="1" id="KW-0805">Transcription regulation</keyword>
<dbReference type="OrthoDB" id="9812645at2"/>
<organism evidence="5 6">
    <name type="scientific">Parvularcula marina</name>
    <dbReference type="NCBI Taxonomy" id="2292771"/>
    <lineage>
        <taxon>Bacteria</taxon>
        <taxon>Pseudomonadati</taxon>
        <taxon>Pseudomonadota</taxon>
        <taxon>Alphaproteobacteria</taxon>
        <taxon>Parvularculales</taxon>
        <taxon>Parvularculaceae</taxon>
        <taxon>Parvularcula</taxon>
    </lineage>
</organism>
<sequence>MTTDKRLYNEVARRITAMIEEEQFPPGSRLPGERDLAAQLGVSRVTVREAQIALQAQGKIEVRTGSGAKVLPPQPSQETLPKMSAFELTQARTLFEGEAAALAAATITDEELEKLDELIAHMTDDSTGNEALEQDADREFHLTIAKASKNAAIIDAIERLWRFRTEIDEIKQAYDSICGLTPEMRLAEHQDIATALRERDPAKARTAMRRHFACIIEAMLSTTEQKAIEEARRRTDETRQRFLESAESLM</sequence>
<feature type="domain" description="HTH gntR-type" evidence="4">
    <location>
        <begin position="5"/>
        <end position="73"/>
    </location>
</feature>
<comment type="caution">
    <text evidence="5">The sequence shown here is derived from an EMBL/GenBank/DDBJ whole genome shotgun (WGS) entry which is preliminary data.</text>
</comment>
<dbReference type="PANTHER" id="PTHR43537">
    <property type="entry name" value="TRANSCRIPTIONAL REGULATOR, GNTR FAMILY"/>
    <property type="match status" value="1"/>
</dbReference>
<dbReference type="SUPFAM" id="SSF48008">
    <property type="entry name" value="GntR ligand-binding domain-like"/>
    <property type="match status" value="1"/>
</dbReference>
<dbReference type="Gene3D" id="1.10.10.10">
    <property type="entry name" value="Winged helix-like DNA-binding domain superfamily/Winged helix DNA-binding domain"/>
    <property type="match status" value="1"/>
</dbReference>
<proteinExistence type="predicted"/>
<dbReference type="PROSITE" id="PS50949">
    <property type="entry name" value="HTH_GNTR"/>
    <property type="match status" value="1"/>
</dbReference>
<dbReference type="GO" id="GO:0003677">
    <property type="term" value="F:DNA binding"/>
    <property type="evidence" value="ECO:0007669"/>
    <property type="project" value="UniProtKB-KW"/>
</dbReference>
<dbReference type="AlphaFoldDB" id="A0A371REG9"/>
<gene>
    <name evidence="5" type="ORF">DX908_00240</name>
</gene>
<keyword evidence="2" id="KW-0238">DNA-binding</keyword>
<dbReference type="Proteomes" id="UP000264589">
    <property type="component" value="Unassembled WGS sequence"/>
</dbReference>
<dbReference type="GO" id="GO:0003700">
    <property type="term" value="F:DNA-binding transcription factor activity"/>
    <property type="evidence" value="ECO:0007669"/>
    <property type="project" value="InterPro"/>
</dbReference>
<dbReference type="SMART" id="SM00345">
    <property type="entry name" value="HTH_GNTR"/>
    <property type="match status" value="1"/>
</dbReference>
<dbReference type="RefSeq" id="WP_116390475.1">
    <property type="nucleotide sequence ID" value="NZ_QUQO01000001.1"/>
</dbReference>
<keyword evidence="6" id="KW-1185">Reference proteome</keyword>
<dbReference type="InterPro" id="IPR036390">
    <property type="entry name" value="WH_DNA-bd_sf"/>
</dbReference>
<dbReference type="Gene3D" id="1.20.120.530">
    <property type="entry name" value="GntR ligand-binding domain-like"/>
    <property type="match status" value="1"/>
</dbReference>
<reference evidence="5 6" key="1">
    <citation type="submission" date="2018-08" db="EMBL/GenBank/DDBJ databases">
        <title>Parvularcula sp. SM1705, isolated from surface water of the South Sea China.</title>
        <authorList>
            <person name="Sun L."/>
        </authorList>
    </citation>
    <scope>NUCLEOTIDE SEQUENCE [LARGE SCALE GENOMIC DNA]</scope>
    <source>
        <strain evidence="5 6">SM1705</strain>
    </source>
</reference>
<dbReference type="InParanoid" id="A0A371REG9"/>
<dbReference type="CDD" id="cd07377">
    <property type="entry name" value="WHTH_GntR"/>
    <property type="match status" value="1"/>
</dbReference>
<dbReference type="InterPro" id="IPR036388">
    <property type="entry name" value="WH-like_DNA-bd_sf"/>
</dbReference>
<evidence type="ECO:0000256" key="1">
    <source>
        <dbReference type="ARBA" id="ARBA00023015"/>
    </source>
</evidence>
<evidence type="ECO:0000256" key="2">
    <source>
        <dbReference type="ARBA" id="ARBA00023125"/>
    </source>
</evidence>
<dbReference type="SUPFAM" id="SSF46785">
    <property type="entry name" value="Winged helix' DNA-binding domain"/>
    <property type="match status" value="1"/>
</dbReference>
<dbReference type="FunCoup" id="A0A371REG9">
    <property type="interactions" value="88"/>
</dbReference>
<dbReference type="InterPro" id="IPR000524">
    <property type="entry name" value="Tscrpt_reg_HTH_GntR"/>
</dbReference>
<evidence type="ECO:0000313" key="6">
    <source>
        <dbReference type="Proteomes" id="UP000264589"/>
    </source>
</evidence>
<dbReference type="SMART" id="SM00895">
    <property type="entry name" value="FCD"/>
    <property type="match status" value="1"/>
</dbReference>
<accession>A0A371REG9</accession>
<evidence type="ECO:0000256" key="3">
    <source>
        <dbReference type="ARBA" id="ARBA00023163"/>
    </source>
</evidence>
<protein>
    <submittedName>
        <fullName evidence="5">FadR family transcriptional regulator</fullName>
    </submittedName>
</protein>
<dbReference type="PRINTS" id="PR00035">
    <property type="entry name" value="HTHGNTR"/>
</dbReference>
<dbReference type="InterPro" id="IPR011711">
    <property type="entry name" value="GntR_C"/>
</dbReference>
<dbReference type="PANTHER" id="PTHR43537:SF5">
    <property type="entry name" value="UXU OPERON TRANSCRIPTIONAL REGULATOR"/>
    <property type="match status" value="1"/>
</dbReference>
<dbReference type="Pfam" id="PF07729">
    <property type="entry name" value="FCD"/>
    <property type="match status" value="1"/>
</dbReference>